<evidence type="ECO:0000313" key="10">
    <source>
        <dbReference type="EMBL" id="MBR1136503.1"/>
    </source>
</evidence>
<keyword evidence="5" id="KW-0547">Nucleotide-binding</keyword>
<dbReference type="Pfam" id="PF07568">
    <property type="entry name" value="HisKA_2"/>
    <property type="match status" value="1"/>
</dbReference>
<evidence type="ECO:0000259" key="9">
    <source>
        <dbReference type="PROSITE" id="PS50109"/>
    </source>
</evidence>
<dbReference type="EC" id="2.7.13.3" evidence="2"/>
<dbReference type="PANTHER" id="PTHR41523">
    <property type="entry name" value="TWO-COMPONENT SYSTEM SENSOR PROTEIN"/>
    <property type="match status" value="1"/>
</dbReference>
<accession>A0ABS5G5B2</accession>
<evidence type="ECO:0000256" key="6">
    <source>
        <dbReference type="ARBA" id="ARBA00022777"/>
    </source>
</evidence>
<evidence type="ECO:0000313" key="11">
    <source>
        <dbReference type="Proteomes" id="UP001314635"/>
    </source>
</evidence>
<dbReference type="Pfam" id="PF13185">
    <property type="entry name" value="GAF_2"/>
    <property type="match status" value="1"/>
</dbReference>
<keyword evidence="11" id="KW-1185">Reference proteome</keyword>
<keyword evidence="6" id="KW-0418">Kinase</keyword>
<evidence type="ECO:0000256" key="8">
    <source>
        <dbReference type="SAM" id="MobiDB-lite"/>
    </source>
</evidence>
<dbReference type="SUPFAM" id="SSF55781">
    <property type="entry name" value="GAF domain-like"/>
    <property type="match status" value="1"/>
</dbReference>
<dbReference type="Gene3D" id="3.30.450.40">
    <property type="match status" value="1"/>
</dbReference>
<sequence length="460" mass="49240">MRARCQSVIASQQRGISESGCVPFGRLRVLKHSSQSSAFPVFLERAGGRNELRDDRLTKQSVLAELARIALQTRDIHILLQRVIALCARGLDAPFATAMEFMTADQRLLVRAGHGWPGSIKQVAFVVDSRSSAGRAFETGDVIISNRASLDGRFETPQLPVDRSIKRSISVRIERGGQGGGYFGVLQVGSPDPGRFDEADAAFLTRAADIVGIAIERLHEEARLREALDHQAMLTREMSHRVKNSLASVVAMLRVQAFGAGSVEAKQALGEAGSRVAAIAQVHDHLSRASRIGSIDVDVFLTDFCKRLQLVAGAHVLRCDADPIRLPADLAVPLGLLINELVSNAVKHAYPGQDGPIDISARDVGGCLQLSVADQGVGLPAGFDIDQTRTSLGFRMINGMVQQLHGCLKVSANQPTGTRVLFELPIVHQAAAGAPAEPITAEASSEDPTLLAPSRGQSNV</sequence>
<evidence type="ECO:0000256" key="3">
    <source>
        <dbReference type="ARBA" id="ARBA00022553"/>
    </source>
</evidence>
<comment type="caution">
    <text evidence="10">The sequence shown here is derived from an EMBL/GenBank/DDBJ whole genome shotgun (WGS) entry which is preliminary data.</text>
</comment>
<name>A0ABS5G5B2_9BRAD</name>
<dbReference type="SMART" id="SM00065">
    <property type="entry name" value="GAF"/>
    <property type="match status" value="1"/>
</dbReference>
<dbReference type="InterPro" id="IPR036890">
    <property type="entry name" value="HATPase_C_sf"/>
</dbReference>
<evidence type="ECO:0000256" key="2">
    <source>
        <dbReference type="ARBA" id="ARBA00012438"/>
    </source>
</evidence>
<reference evidence="11" key="1">
    <citation type="journal article" date="2021" name="ISME J.">
        <title>Evolutionary origin and ecological implication of a unique nif island in free-living Bradyrhizobium lineages.</title>
        <authorList>
            <person name="Tao J."/>
        </authorList>
    </citation>
    <scope>NUCLEOTIDE SEQUENCE [LARGE SCALE GENOMIC DNA]</scope>
    <source>
        <strain evidence="11">SZCCT0094</strain>
    </source>
</reference>
<dbReference type="SMART" id="SM00911">
    <property type="entry name" value="HWE_HK"/>
    <property type="match status" value="1"/>
</dbReference>
<evidence type="ECO:0000256" key="4">
    <source>
        <dbReference type="ARBA" id="ARBA00022679"/>
    </source>
</evidence>
<dbReference type="SMART" id="SM00387">
    <property type="entry name" value="HATPase_c"/>
    <property type="match status" value="1"/>
</dbReference>
<comment type="catalytic activity">
    <reaction evidence="1">
        <text>ATP + protein L-histidine = ADP + protein N-phospho-L-histidine.</text>
        <dbReference type="EC" id="2.7.13.3"/>
    </reaction>
</comment>
<dbReference type="EMBL" id="JAFCLK010000010">
    <property type="protein sequence ID" value="MBR1136503.1"/>
    <property type="molecule type" value="Genomic_DNA"/>
</dbReference>
<dbReference type="InterPro" id="IPR003018">
    <property type="entry name" value="GAF"/>
</dbReference>
<proteinExistence type="predicted"/>
<protein>
    <recommendedName>
        <fullName evidence="2">histidine kinase</fullName>
        <ecNumber evidence="2">2.7.13.3</ecNumber>
    </recommendedName>
</protein>
<feature type="region of interest" description="Disordered" evidence="8">
    <location>
        <begin position="437"/>
        <end position="460"/>
    </location>
</feature>
<dbReference type="Pfam" id="PF02518">
    <property type="entry name" value="HATPase_c"/>
    <property type="match status" value="1"/>
</dbReference>
<dbReference type="PANTHER" id="PTHR41523:SF8">
    <property type="entry name" value="ETHYLENE RESPONSE SENSOR PROTEIN"/>
    <property type="match status" value="1"/>
</dbReference>
<dbReference type="InterPro" id="IPR011102">
    <property type="entry name" value="Sig_transdc_His_kinase_HWE"/>
</dbReference>
<dbReference type="PROSITE" id="PS50109">
    <property type="entry name" value="HIS_KIN"/>
    <property type="match status" value="1"/>
</dbReference>
<dbReference type="Proteomes" id="UP001314635">
    <property type="component" value="Unassembled WGS sequence"/>
</dbReference>
<keyword evidence="3" id="KW-0597">Phosphoprotein</keyword>
<evidence type="ECO:0000256" key="1">
    <source>
        <dbReference type="ARBA" id="ARBA00000085"/>
    </source>
</evidence>
<dbReference type="InterPro" id="IPR003594">
    <property type="entry name" value="HATPase_dom"/>
</dbReference>
<dbReference type="InterPro" id="IPR011495">
    <property type="entry name" value="Sig_transdc_His_kin_sub2_dim/P"/>
</dbReference>
<feature type="domain" description="Histidine kinase" evidence="9">
    <location>
        <begin position="237"/>
        <end position="428"/>
    </location>
</feature>
<gene>
    <name evidence="10" type="ORF">JQ619_12070</name>
</gene>
<evidence type="ECO:0000256" key="7">
    <source>
        <dbReference type="ARBA" id="ARBA00022840"/>
    </source>
</evidence>
<keyword evidence="7" id="KW-0067">ATP-binding</keyword>
<keyword evidence="4" id="KW-0808">Transferase</keyword>
<dbReference type="InterPro" id="IPR005467">
    <property type="entry name" value="His_kinase_dom"/>
</dbReference>
<dbReference type="Gene3D" id="3.30.565.10">
    <property type="entry name" value="Histidine kinase-like ATPase, C-terminal domain"/>
    <property type="match status" value="1"/>
</dbReference>
<dbReference type="InterPro" id="IPR029016">
    <property type="entry name" value="GAF-like_dom_sf"/>
</dbReference>
<organism evidence="10 11">
    <name type="scientific">Bradyrhizobium denitrificans</name>
    <dbReference type="NCBI Taxonomy" id="2734912"/>
    <lineage>
        <taxon>Bacteria</taxon>
        <taxon>Pseudomonadati</taxon>
        <taxon>Pseudomonadota</taxon>
        <taxon>Alphaproteobacteria</taxon>
        <taxon>Hyphomicrobiales</taxon>
        <taxon>Nitrobacteraceae</taxon>
        <taxon>Bradyrhizobium</taxon>
    </lineage>
</organism>
<evidence type="ECO:0000256" key="5">
    <source>
        <dbReference type="ARBA" id="ARBA00022741"/>
    </source>
</evidence>
<dbReference type="SUPFAM" id="SSF55874">
    <property type="entry name" value="ATPase domain of HSP90 chaperone/DNA topoisomerase II/histidine kinase"/>
    <property type="match status" value="1"/>
</dbReference>